<dbReference type="InterPro" id="IPR025250">
    <property type="entry name" value="DUF4199"/>
</dbReference>
<keyword evidence="1" id="KW-0472">Membrane</keyword>
<proteinExistence type="predicted"/>
<feature type="transmembrane region" description="Helical" evidence="1">
    <location>
        <begin position="36"/>
        <end position="57"/>
    </location>
</feature>
<accession>A0A9D9ISG8</accession>
<dbReference type="EMBL" id="JADIMC010000115">
    <property type="protein sequence ID" value="MBO8477249.1"/>
    <property type="molecule type" value="Genomic_DNA"/>
</dbReference>
<dbReference type="Pfam" id="PF13858">
    <property type="entry name" value="DUF4199"/>
    <property type="match status" value="1"/>
</dbReference>
<name>A0A9D9ISG8_9BACT</name>
<evidence type="ECO:0000313" key="3">
    <source>
        <dbReference type="Proteomes" id="UP000823598"/>
    </source>
</evidence>
<organism evidence="2 3">
    <name type="scientific">Candidatus Limisoma faecipullorum</name>
    <dbReference type="NCBI Taxonomy" id="2840854"/>
    <lineage>
        <taxon>Bacteria</taxon>
        <taxon>Pseudomonadati</taxon>
        <taxon>Bacteroidota</taxon>
        <taxon>Bacteroidia</taxon>
        <taxon>Bacteroidales</taxon>
        <taxon>Candidatus Limisoma</taxon>
    </lineage>
</organism>
<sequence length="174" mass="19651">MTPGQVYREGAYKGVPMGIYLTLIFLFTVLSEQFSLLSLAGLAMLCYTPFFTYRLIVKIHKKYFCTSDFASLWMLGISIFIGGSMICALCSYAYLQYIDPNFIYRQAVNAAELYKELDPDNTSGIAEVIDSLIDNNMLPTSIEVAVEMLWTTTFFGSLLSMLLSAIVRKRHPKQ</sequence>
<protein>
    <submittedName>
        <fullName evidence="2">DUF4199 domain-containing protein</fullName>
    </submittedName>
</protein>
<keyword evidence="1" id="KW-1133">Transmembrane helix</keyword>
<feature type="transmembrane region" description="Helical" evidence="1">
    <location>
        <begin position="148"/>
        <end position="167"/>
    </location>
</feature>
<evidence type="ECO:0000256" key="1">
    <source>
        <dbReference type="SAM" id="Phobius"/>
    </source>
</evidence>
<dbReference type="AlphaFoldDB" id="A0A9D9ISG8"/>
<reference evidence="2" key="2">
    <citation type="journal article" date="2021" name="PeerJ">
        <title>Extensive microbial diversity within the chicken gut microbiome revealed by metagenomics and culture.</title>
        <authorList>
            <person name="Gilroy R."/>
            <person name="Ravi A."/>
            <person name="Getino M."/>
            <person name="Pursley I."/>
            <person name="Horton D.L."/>
            <person name="Alikhan N.F."/>
            <person name="Baker D."/>
            <person name="Gharbi K."/>
            <person name="Hall N."/>
            <person name="Watson M."/>
            <person name="Adriaenssens E.M."/>
            <person name="Foster-Nyarko E."/>
            <person name="Jarju S."/>
            <person name="Secka A."/>
            <person name="Antonio M."/>
            <person name="Oren A."/>
            <person name="Chaudhuri R.R."/>
            <person name="La Ragione R."/>
            <person name="Hildebrand F."/>
            <person name="Pallen M.J."/>
        </authorList>
    </citation>
    <scope>NUCLEOTIDE SEQUENCE</scope>
    <source>
        <strain evidence="2">6919</strain>
    </source>
</reference>
<feature type="transmembrane region" description="Helical" evidence="1">
    <location>
        <begin position="12"/>
        <end position="30"/>
    </location>
</feature>
<feature type="transmembrane region" description="Helical" evidence="1">
    <location>
        <begin position="69"/>
        <end position="95"/>
    </location>
</feature>
<comment type="caution">
    <text evidence="2">The sequence shown here is derived from an EMBL/GenBank/DDBJ whole genome shotgun (WGS) entry which is preliminary data.</text>
</comment>
<gene>
    <name evidence="2" type="ORF">IAB88_09720</name>
</gene>
<reference evidence="2" key="1">
    <citation type="submission" date="2020-10" db="EMBL/GenBank/DDBJ databases">
        <authorList>
            <person name="Gilroy R."/>
        </authorList>
    </citation>
    <scope>NUCLEOTIDE SEQUENCE</scope>
    <source>
        <strain evidence="2">6919</strain>
    </source>
</reference>
<keyword evidence="1" id="KW-0812">Transmembrane</keyword>
<evidence type="ECO:0000313" key="2">
    <source>
        <dbReference type="EMBL" id="MBO8477249.1"/>
    </source>
</evidence>
<dbReference type="Proteomes" id="UP000823598">
    <property type="component" value="Unassembled WGS sequence"/>
</dbReference>